<dbReference type="Proteomes" id="UP000031192">
    <property type="component" value="Unassembled WGS sequence"/>
</dbReference>
<dbReference type="GO" id="GO:0005524">
    <property type="term" value="F:ATP binding"/>
    <property type="evidence" value="ECO:0007669"/>
    <property type="project" value="InterPro"/>
</dbReference>
<dbReference type="SUPFAM" id="SSF56112">
    <property type="entry name" value="Protein kinase-like (PK-like)"/>
    <property type="match status" value="1"/>
</dbReference>
<name>A0A0B4HVQ0_METGA</name>
<dbReference type="InterPro" id="IPR011009">
    <property type="entry name" value="Kinase-like_dom_sf"/>
</dbReference>
<dbReference type="HOGENOM" id="CLU_059963_0_0_1"/>
<dbReference type="AlphaFoldDB" id="A0A0B4HVQ0"/>
<comment type="caution">
    <text evidence="2">The sequence shown here is derived from an EMBL/GenBank/DDBJ whole genome shotgun (WGS) entry which is preliminary data.</text>
</comment>
<keyword evidence="3" id="KW-1185">Reference proteome</keyword>
<sequence length="388" mass="44584">MTSSITLKGVYVGNKPVIVKRYLYRQYKQITDGSQCWRDNYILERWADSEQPVVYYGQHVNGYRLLKRLGDWCWLARNTNNNELLTVKFMGQSESRQVKRELAINQFLRSRCPQSPHLSIIKDNFVIKHHLAKLHPSYRDVSFDVIAYPPTGTDLQRIHTSSVRSTSPLPLSVERRVQCIKDIVRGVAELHSLGIVHADIHPGNVALPPPPVADIEALLEEPHVEHWLEREDGAPTPGCLPKSVIKPVDLGFGDGTCRVLDFGYSFRHREGAVYKADSFSYGAEKAIEFETSETTDQPFKVDSWYMGQLIYYILTNGCDFLDRRPSNLMSHWVDRMAVLENGVDEIFNEELPSRRHQRHFQPIIQQLMHGDPDRRLSVQDAVARIESF</sequence>
<dbReference type="OrthoDB" id="4933424at2759"/>
<keyword evidence="2" id="KW-0808">Transferase</keyword>
<accession>A0A0B4HVQ0</accession>
<evidence type="ECO:0000313" key="2">
    <source>
        <dbReference type="EMBL" id="KID83554.1"/>
    </source>
</evidence>
<dbReference type="GO" id="GO:0004674">
    <property type="term" value="F:protein serine/threonine kinase activity"/>
    <property type="evidence" value="ECO:0007669"/>
    <property type="project" value="TreeGrafter"/>
</dbReference>
<dbReference type="Gene3D" id="1.10.510.10">
    <property type="entry name" value="Transferase(Phosphotransferase) domain 1"/>
    <property type="match status" value="1"/>
</dbReference>
<proteinExistence type="predicted"/>
<dbReference type="GO" id="GO:0005634">
    <property type="term" value="C:nucleus"/>
    <property type="evidence" value="ECO:0007669"/>
    <property type="project" value="TreeGrafter"/>
</dbReference>
<dbReference type="PANTHER" id="PTHR44167:SF24">
    <property type="entry name" value="SERINE_THREONINE-PROTEIN KINASE CHK2"/>
    <property type="match status" value="1"/>
</dbReference>
<feature type="domain" description="Protein kinase" evidence="1">
    <location>
        <begin position="63"/>
        <end position="388"/>
    </location>
</feature>
<reference evidence="2 3" key="1">
    <citation type="journal article" date="2014" name="Proc. Natl. Acad. Sci. U.S.A.">
        <title>Trajectory and genomic determinants of fungal-pathogen speciation and host adaptation.</title>
        <authorList>
            <person name="Hu X."/>
            <person name="Xiao G."/>
            <person name="Zheng P."/>
            <person name="Shang Y."/>
            <person name="Su Y."/>
            <person name="Zhang X."/>
            <person name="Liu X."/>
            <person name="Zhan S."/>
            <person name="St Leger R.J."/>
            <person name="Wang C."/>
        </authorList>
    </citation>
    <scope>NUCLEOTIDE SEQUENCE [LARGE SCALE GENOMIC DNA]</scope>
    <source>
        <strain evidence="2 3">ARSEF 977</strain>
    </source>
</reference>
<evidence type="ECO:0000259" key="1">
    <source>
        <dbReference type="PROSITE" id="PS50011"/>
    </source>
</evidence>
<dbReference type="GO" id="GO:0044773">
    <property type="term" value="P:mitotic DNA damage checkpoint signaling"/>
    <property type="evidence" value="ECO:0007669"/>
    <property type="project" value="TreeGrafter"/>
</dbReference>
<evidence type="ECO:0000313" key="3">
    <source>
        <dbReference type="Proteomes" id="UP000031192"/>
    </source>
</evidence>
<keyword evidence="2" id="KW-0418">Kinase</keyword>
<dbReference type="PANTHER" id="PTHR44167">
    <property type="entry name" value="OVARIAN-SPECIFIC SERINE/THREONINE-PROTEIN KINASE LOK-RELATED"/>
    <property type="match status" value="1"/>
</dbReference>
<protein>
    <submittedName>
        <fullName evidence="2">Kinase domain-containing protein</fullName>
    </submittedName>
</protein>
<dbReference type="PROSITE" id="PS50011">
    <property type="entry name" value="PROTEIN_KINASE_DOM"/>
    <property type="match status" value="1"/>
</dbReference>
<dbReference type="SMART" id="SM00220">
    <property type="entry name" value="S_TKc"/>
    <property type="match status" value="1"/>
</dbReference>
<dbReference type="EMBL" id="AZNH01000058">
    <property type="protein sequence ID" value="KID83554.1"/>
    <property type="molecule type" value="Genomic_DNA"/>
</dbReference>
<gene>
    <name evidence="2" type="ORF">MGU_09224</name>
</gene>
<dbReference type="InterPro" id="IPR000719">
    <property type="entry name" value="Prot_kinase_dom"/>
</dbReference>
<organism evidence="2 3">
    <name type="scientific">Metarhizium guizhouense (strain ARSEF 977)</name>
    <dbReference type="NCBI Taxonomy" id="1276136"/>
    <lineage>
        <taxon>Eukaryota</taxon>
        <taxon>Fungi</taxon>
        <taxon>Dikarya</taxon>
        <taxon>Ascomycota</taxon>
        <taxon>Pezizomycotina</taxon>
        <taxon>Sordariomycetes</taxon>
        <taxon>Hypocreomycetidae</taxon>
        <taxon>Hypocreales</taxon>
        <taxon>Clavicipitaceae</taxon>
        <taxon>Metarhizium</taxon>
    </lineage>
</organism>